<accession>X1DZ87</accession>
<dbReference type="Gene3D" id="1.20.1440.230">
    <property type="entry name" value="NADH-ubiquinone oxidoreductase 51kDa subunit, iron-sulphur binding domain"/>
    <property type="match status" value="1"/>
</dbReference>
<evidence type="ECO:0000256" key="1">
    <source>
        <dbReference type="ARBA" id="ARBA00001917"/>
    </source>
</evidence>
<keyword evidence="9" id="KW-0408">Iron</keyword>
<dbReference type="InterPro" id="IPR019554">
    <property type="entry name" value="Soluble_ligand-bd"/>
</dbReference>
<evidence type="ECO:0000256" key="8">
    <source>
        <dbReference type="ARBA" id="ARBA00022967"/>
    </source>
</evidence>
<dbReference type="SUPFAM" id="SSF142019">
    <property type="entry name" value="Nqo1 FMN-binding domain-like"/>
    <property type="match status" value="1"/>
</dbReference>
<dbReference type="InterPro" id="IPR037207">
    <property type="entry name" value="Nuop51_4Fe4S-bd_sf"/>
</dbReference>
<proteinExistence type="inferred from homology"/>
<evidence type="ECO:0000256" key="2">
    <source>
        <dbReference type="ARBA" id="ARBA00001966"/>
    </source>
</evidence>
<protein>
    <recommendedName>
        <fullName evidence="13">NADH-ubiquinone oxidoreductase 51kDa subunit iron-sulphur binding domain-containing protein</fullName>
    </recommendedName>
</protein>
<sequence>ATEKALKKMKPEEILEEVKKANLRGRGGAGFPAGIKWSFVPDTDKPKYLCVNADEGEPGTFKDRYIMSHNPHMLLEGIIITSFCVGISVAFIYIRGEYEAIALRLEQAISEAYEKGFLGKNILESGFDLDVFVHRGAGAYICGEETALLESLEGKRGNPRLKPPFPASVGLFQCPTVINNVETISNISHIILNGAEWFVKQGLPKDGGTRIFGVSGMVKNPGIYELPLGTSLKDIIFKHAGGMKEGKKLKAVIPGGMSAPILTADEINIKMDFDSLVEANSMLGSAGIIVIDDKTSILDVLKVITKFYSHESCGQCTPCRIGNSWINKIVKRIAEGKGKKEDIDSILRLASNIEGNTLCPLGDAAALPILSITKKFRKELESHV</sequence>
<evidence type="ECO:0000256" key="11">
    <source>
        <dbReference type="ARBA" id="ARBA00023027"/>
    </source>
</evidence>
<keyword evidence="8" id="KW-1278">Translocase</keyword>
<dbReference type="Pfam" id="PF10531">
    <property type="entry name" value="SLBB"/>
    <property type="match status" value="1"/>
</dbReference>
<dbReference type="PROSITE" id="PS00644">
    <property type="entry name" value="COMPLEX1_51K_1"/>
    <property type="match status" value="1"/>
</dbReference>
<evidence type="ECO:0000256" key="9">
    <source>
        <dbReference type="ARBA" id="ARBA00023004"/>
    </source>
</evidence>
<keyword evidence="10" id="KW-0411">Iron-sulfur</keyword>
<dbReference type="SUPFAM" id="SSF142984">
    <property type="entry name" value="Nqo1 middle domain-like"/>
    <property type="match status" value="1"/>
</dbReference>
<dbReference type="InterPro" id="IPR037225">
    <property type="entry name" value="Nuo51_FMN-bd_sf"/>
</dbReference>
<dbReference type="InterPro" id="IPR050837">
    <property type="entry name" value="ComplexI_51kDa_subunit"/>
</dbReference>
<comment type="caution">
    <text evidence="14">The sequence shown here is derived from an EMBL/GenBank/DDBJ whole genome shotgun (WGS) entry which is preliminary data.</text>
</comment>
<keyword evidence="5" id="KW-0285">Flavoprotein</keyword>
<dbReference type="InterPro" id="IPR011537">
    <property type="entry name" value="NADH-UbQ_OxRdtase_suF"/>
</dbReference>
<dbReference type="PANTHER" id="PTHR11780:SF10">
    <property type="entry name" value="NADH DEHYDROGENASE [UBIQUINONE] FLAVOPROTEIN 1, MITOCHONDRIAL"/>
    <property type="match status" value="1"/>
</dbReference>
<evidence type="ECO:0000256" key="12">
    <source>
        <dbReference type="SAM" id="Phobius"/>
    </source>
</evidence>
<feature type="non-terminal residue" evidence="14">
    <location>
        <position position="1"/>
    </location>
</feature>
<name>X1DZ87_9ZZZZ</name>
<dbReference type="Pfam" id="PF10589">
    <property type="entry name" value="NADH_4Fe-4S"/>
    <property type="match status" value="1"/>
</dbReference>
<keyword evidence="7" id="KW-0479">Metal-binding</keyword>
<dbReference type="InterPro" id="IPR011538">
    <property type="entry name" value="Nuo51_FMN-bd"/>
</dbReference>
<dbReference type="PROSITE" id="PS00645">
    <property type="entry name" value="COMPLEX1_51K_2"/>
    <property type="match status" value="1"/>
</dbReference>
<dbReference type="AlphaFoldDB" id="X1DZ87"/>
<dbReference type="FunFam" id="1.20.1440.230:FF:000001">
    <property type="entry name" value="Mitochondrial NADH dehydrogenase flavoprotein 1"/>
    <property type="match status" value="1"/>
</dbReference>
<gene>
    <name evidence="14" type="ORF">S03H2_00359</name>
</gene>
<keyword evidence="4" id="KW-0004">4Fe-4S</keyword>
<evidence type="ECO:0000256" key="5">
    <source>
        <dbReference type="ARBA" id="ARBA00022630"/>
    </source>
</evidence>
<dbReference type="Pfam" id="PF01512">
    <property type="entry name" value="Complex1_51K"/>
    <property type="match status" value="1"/>
</dbReference>
<dbReference type="GO" id="GO:0045333">
    <property type="term" value="P:cellular respiration"/>
    <property type="evidence" value="ECO:0007669"/>
    <property type="project" value="TreeGrafter"/>
</dbReference>
<evidence type="ECO:0000256" key="3">
    <source>
        <dbReference type="ARBA" id="ARBA00007523"/>
    </source>
</evidence>
<dbReference type="PANTHER" id="PTHR11780">
    <property type="entry name" value="NADH-UBIQUINONE OXIDOREDUCTASE FLAVOPROTEIN 1 NDUFV1"/>
    <property type="match status" value="1"/>
</dbReference>
<dbReference type="NCBIfam" id="NF010120">
    <property type="entry name" value="PRK13596.1"/>
    <property type="match status" value="1"/>
</dbReference>
<keyword evidence="12" id="KW-0472">Membrane</keyword>
<dbReference type="GO" id="GO:0051287">
    <property type="term" value="F:NAD binding"/>
    <property type="evidence" value="ECO:0007669"/>
    <property type="project" value="InterPro"/>
</dbReference>
<evidence type="ECO:0000259" key="13">
    <source>
        <dbReference type="SMART" id="SM00928"/>
    </source>
</evidence>
<comment type="cofactor">
    <cofactor evidence="1">
        <name>FMN</name>
        <dbReference type="ChEBI" id="CHEBI:58210"/>
    </cofactor>
</comment>
<dbReference type="InterPro" id="IPR019575">
    <property type="entry name" value="Nuop51_4Fe4S-bd"/>
</dbReference>
<comment type="similarity">
    <text evidence="3">Belongs to the complex I 51 kDa subunit family.</text>
</comment>
<dbReference type="SUPFAM" id="SSF140490">
    <property type="entry name" value="Nqo1C-terminal domain-like"/>
    <property type="match status" value="1"/>
</dbReference>
<evidence type="ECO:0000313" key="14">
    <source>
        <dbReference type="EMBL" id="GAH26336.1"/>
    </source>
</evidence>
<keyword evidence="12" id="KW-1133">Transmembrane helix</keyword>
<dbReference type="GO" id="GO:0003954">
    <property type="term" value="F:NADH dehydrogenase activity"/>
    <property type="evidence" value="ECO:0007669"/>
    <property type="project" value="TreeGrafter"/>
</dbReference>
<organism evidence="14">
    <name type="scientific">marine sediment metagenome</name>
    <dbReference type="NCBI Taxonomy" id="412755"/>
    <lineage>
        <taxon>unclassified sequences</taxon>
        <taxon>metagenomes</taxon>
        <taxon>ecological metagenomes</taxon>
    </lineage>
</organism>
<reference evidence="14" key="1">
    <citation type="journal article" date="2014" name="Front. Microbiol.">
        <title>High frequency of phylogenetically diverse reductive dehalogenase-homologous genes in deep subseafloor sedimentary metagenomes.</title>
        <authorList>
            <person name="Kawai M."/>
            <person name="Futagami T."/>
            <person name="Toyoda A."/>
            <person name="Takaki Y."/>
            <person name="Nishi S."/>
            <person name="Hori S."/>
            <person name="Arai W."/>
            <person name="Tsubouchi T."/>
            <person name="Morono Y."/>
            <person name="Uchiyama I."/>
            <person name="Ito T."/>
            <person name="Fujiyama A."/>
            <person name="Inagaki F."/>
            <person name="Takami H."/>
        </authorList>
    </citation>
    <scope>NUCLEOTIDE SEQUENCE</scope>
    <source>
        <strain evidence="14">Expedition CK06-06</strain>
    </source>
</reference>
<feature type="domain" description="NADH-ubiquinone oxidoreductase 51kDa subunit iron-sulphur binding" evidence="13">
    <location>
        <begin position="298"/>
        <end position="343"/>
    </location>
</feature>
<keyword evidence="6" id="KW-0288">FMN</keyword>
<dbReference type="Gene3D" id="3.40.50.11540">
    <property type="entry name" value="NADH-ubiquinone oxidoreductase 51kDa subunit"/>
    <property type="match status" value="1"/>
</dbReference>
<comment type="cofactor">
    <cofactor evidence="2">
        <name>[4Fe-4S] cluster</name>
        <dbReference type="ChEBI" id="CHEBI:49883"/>
    </cofactor>
</comment>
<evidence type="ECO:0000256" key="10">
    <source>
        <dbReference type="ARBA" id="ARBA00023014"/>
    </source>
</evidence>
<dbReference type="SMART" id="SM00928">
    <property type="entry name" value="NADH_4Fe-4S"/>
    <property type="match status" value="1"/>
</dbReference>
<dbReference type="EMBL" id="BARU01000057">
    <property type="protein sequence ID" value="GAH26336.1"/>
    <property type="molecule type" value="Genomic_DNA"/>
</dbReference>
<dbReference type="GO" id="GO:0008137">
    <property type="term" value="F:NADH dehydrogenase (ubiquinone) activity"/>
    <property type="evidence" value="ECO:0007669"/>
    <property type="project" value="InterPro"/>
</dbReference>
<evidence type="ECO:0000256" key="6">
    <source>
        <dbReference type="ARBA" id="ARBA00022643"/>
    </source>
</evidence>
<keyword evidence="11" id="KW-0520">NAD</keyword>
<keyword evidence="12" id="KW-0812">Transmembrane</keyword>
<dbReference type="InterPro" id="IPR001949">
    <property type="entry name" value="NADH-UbQ_OxRdtase_51kDa_CS"/>
</dbReference>
<dbReference type="GO" id="GO:0046872">
    <property type="term" value="F:metal ion binding"/>
    <property type="evidence" value="ECO:0007669"/>
    <property type="project" value="UniProtKB-KW"/>
</dbReference>
<evidence type="ECO:0000256" key="4">
    <source>
        <dbReference type="ARBA" id="ARBA00022485"/>
    </source>
</evidence>
<dbReference type="FunFam" id="3.40.50.11540:FF:000001">
    <property type="entry name" value="NADH dehydrogenase [ubiquinone] flavoprotein 1, mitochondrial"/>
    <property type="match status" value="1"/>
</dbReference>
<dbReference type="Gene3D" id="3.10.20.600">
    <property type="match status" value="1"/>
</dbReference>
<dbReference type="NCBIfam" id="TIGR01959">
    <property type="entry name" value="nuoF_fam"/>
    <property type="match status" value="1"/>
</dbReference>
<dbReference type="GO" id="GO:0051539">
    <property type="term" value="F:4 iron, 4 sulfur cluster binding"/>
    <property type="evidence" value="ECO:0007669"/>
    <property type="project" value="UniProtKB-KW"/>
</dbReference>
<feature type="transmembrane region" description="Helical" evidence="12">
    <location>
        <begin position="74"/>
        <end position="94"/>
    </location>
</feature>
<dbReference type="GO" id="GO:0010181">
    <property type="term" value="F:FMN binding"/>
    <property type="evidence" value="ECO:0007669"/>
    <property type="project" value="InterPro"/>
</dbReference>
<evidence type="ECO:0000256" key="7">
    <source>
        <dbReference type="ARBA" id="ARBA00022723"/>
    </source>
</evidence>